<sequence length="309" mass="35543">MMITTEGGRIEIPNTGVSLEIPPAALEREQLIEIRIIPTNYQKEEALPFARNSSVVVELLPSNLKLLQPTKLILPHCLVLKKDCEWKATVYTSHHDEDNQPLWKEDIQTLSQLNKKNCVIWLQSFSWKKIEVDDEIVEAKNILLYAARRPSSIGADVYIDVGYYWDLPDCQQKLTLKEVILLKLRTAFYKNGHLPLKMLFVRLSSSMWTCHQDEENPKEIQFNRVVATDEGFRTFLLKRQYTSETSSCSCHFKVGQESDLVDLRFPLQVPDNSSLMNIDKSVTEKRTSIVHPIGSTSTLDFVVIESVYR</sequence>
<dbReference type="Gene3D" id="2.60.220.30">
    <property type="match status" value="1"/>
</dbReference>
<dbReference type="EMBL" id="MRZV01000780">
    <property type="protein sequence ID" value="PIK44377.1"/>
    <property type="molecule type" value="Genomic_DNA"/>
</dbReference>
<dbReference type="PROSITE" id="PS51145">
    <property type="entry name" value="ZU5"/>
    <property type="match status" value="1"/>
</dbReference>
<dbReference type="AlphaFoldDB" id="A0A2G8K8R4"/>
<comment type="caution">
    <text evidence="2">The sequence shown here is derived from an EMBL/GenBank/DDBJ whole genome shotgun (WGS) entry which is preliminary data.</text>
</comment>
<dbReference type="PANTHER" id="PTHR12582:SF47">
    <property type="entry name" value="NETRIN RECEPTOR UNC-5"/>
    <property type="match status" value="1"/>
</dbReference>
<dbReference type="PANTHER" id="PTHR12582">
    <property type="entry name" value="NETRIN RECEPTOR UNC5"/>
    <property type="match status" value="1"/>
</dbReference>
<dbReference type="GO" id="GO:0016020">
    <property type="term" value="C:membrane"/>
    <property type="evidence" value="ECO:0007669"/>
    <property type="project" value="InterPro"/>
</dbReference>
<name>A0A2G8K8R4_STIJA</name>
<evidence type="ECO:0000313" key="3">
    <source>
        <dbReference type="Proteomes" id="UP000230750"/>
    </source>
</evidence>
<protein>
    <recommendedName>
        <fullName evidence="1">ZU5 domain-containing protein</fullName>
    </recommendedName>
</protein>
<dbReference type="InterPro" id="IPR000906">
    <property type="entry name" value="ZU5_dom"/>
</dbReference>
<dbReference type="InterPro" id="IPR037936">
    <property type="entry name" value="UNC5A-D"/>
</dbReference>
<dbReference type="GO" id="GO:0005042">
    <property type="term" value="F:netrin receptor activity"/>
    <property type="evidence" value="ECO:0007669"/>
    <property type="project" value="InterPro"/>
</dbReference>
<keyword evidence="3" id="KW-1185">Reference proteome</keyword>
<dbReference type="Proteomes" id="UP000230750">
    <property type="component" value="Unassembled WGS sequence"/>
</dbReference>
<dbReference type="Pfam" id="PF00791">
    <property type="entry name" value="ZU5"/>
    <property type="match status" value="1"/>
</dbReference>
<organism evidence="2 3">
    <name type="scientific">Stichopus japonicus</name>
    <name type="common">Sea cucumber</name>
    <dbReference type="NCBI Taxonomy" id="307972"/>
    <lineage>
        <taxon>Eukaryota</taxon>
        <taxon>Metazoa</taxon>
        <taxon>Echinodermata</taxon>
        <taxon>Eleutherozoa</taxon>
        <taxon>Echinozoa</taxon>
        <taxon>Holothuroidea</taxon>
        <taxon>Aspidochirotacea</taxon>
        <taxon>Aspidochirotida</taxon>
        <taxon>Stichopodidae</taxon>
        <taxon>Apostichopus</taxon>
    </lineage>
</organism>
<feature type="domain" description="ZU5" evidence="1">
    <location>
        <begin position="1"/>
        <end position="134"/>
    </location>
</feature>
<proteinExistence type="predicted"/>
<dbReference type="OrthoDB" id="5973910at2759"/>
<dbReference type="SMART" id="SM00218">
    <property type="entry name" value="ZU5"/>
    <property type="match status" value="1"/>
</dbReference>
<evidence type="ECO:0000259" key="1">
    <source>
        <dbReference type="PROSITE" id="PS51145"/>
    </source>
</evidence>
<accession>A0A2G8K8R4</accession>
<evidence type="ECO:0000313" key="2">
    <source>
        <dbReference type="EMBL" id="PIK44377.1"/>
    </source>
</evidence>
<reference evidence="2 3" key="1">
    <citation type="journal article" date="2017" name="PLoS Biol.">
        <title>The sea cucumber genome provides insights into morphological evolution and visceral regeneration.</title>
        <authorList>
            <person name="Zhang X."/>
            <person name="Sun L."/>
            <person name="Yuan J."/>
            <person name="Sun Y."/>
            <person name="Gao Y."/>
            <person name="Zhang L."/>
            <person name="Li S."/>
            <person name="Dai H."/>
            <person name="Hamel J.F."/>
            <person name="Liu C."/>
            <person name="Yu Y."/>
            <person name="Liu S."/>
            <person name="Lin W."/>
            <person name="Guo K."/>
            <person name="Jin S."/>
            <person name="Xu P."/>
            <person name="Storey K.B."/>
            <person name="Huan P."/>
            <person name="Zhang T."/>
            <person name="Zhou Y."/>
            <person name="Zhang J."/>
            <person name="Lin C."/>
            <person name="Li X."/>
            <person name="Xing L."/>
            <person name="Huo D."/>
            <person name="Sun M."/>
            <person name="Wang L."/>
            <person name="Mercier A."/>
            <person name="Li F."/>
            <person name="Yang H."/>
            <person name="Xiang J."/>
        </authorList>
    </citation>
    <scope>NUCLEOTIDE SEQUENCE [LARGE SCALE GENOMIC DNA]</scope>
    <source>
        <strain evidence="2">Shaxun</strain>
        <tissue evidence="2">Muscle</tissue>
    </source>
</reference>
<gene>
    <name evidence="2" type="ORF">BSL78_18771</name>
</gene>